<dbReference type="GO" id="GO:0004565">
    <property type="term" value="F:beta-galactosidase activity"/>
    <property type="evidence" value="ECO:0007669"/>
    <property type="project" value="UniProtKB-EC"/>
</dbReference>
<dbReference type="InterPro" id="IPR013783">
    <property type="entry name" value="Ig-like_fold"/>
</dbReference>
<feature type="domain" description="Glycoside hydrolase family 2 immunoglobulin-like beta-sandwich" evidence="6">
    <location>
        <begin position="221"/>
        <end position="317"/>
    </location>
</feature>
<dbReference type="Gene3D" id="2.70.98.10">
    <property type="match status" value="1"/>
</dbReference>
<dbReference type="InterPro" id="IPR017853">
    <property type="entry name" value="GH"/>
</dbReference>
<dbReference type="GO" id="GO:0009341">
    <property type="term" value="C:beta-galactosidase complex"/>
    <property type="evidence" value="ECO:0007669"/>
    <property type="project" value="TreeGrafter"/>
</dbReference>
<proteinExistence type="inferred from homology"/>
<feature type="domain" description="Glycoside hydrolase family 2 catalytic" evidence="7">
    <location>
        <begin position="320"/>
        <end position="534"/>
    </location>
</feature>
<dbReference type="InterPro" id="IPR050347">
    <property type="entry name" value="Bact_Beta-galactosidase"/>
</dbReference>
<keyword evidence="5" id="KW-0326">Glycosidase</keyword>
<protein>
    <recommendedName>
        <fullName evidence="3">beta-galactosidase</fullName>
        <ecNumber evidence="3">3.2.1.23</ecNumber>
    </recommendedName>
</protein>
<name>A0A7W9HJY9_9PSEU</name>
<dbReference type="AlphaFoldDB" id="A0A7W9HJY9"/>
<dbReference type="PROSITE" id="PS51318">
    <property type="entry name" value="TAT"/>
    <property type="match status" value="1"/>
</dbReference>
<dbReference type="InterPro" id="IPR006103">
    <property type="entry name" value="Glyco_hydro_2_cat"/>
</dbReference>
<evidence type="ECO:0000313" key="10">
    <source>
        <dbReference type="Proteomes" id="UP000552097"/>
    </source>
</evidence>
<dbReference type="EC" id="3.2.1.23" evidence="3"/>
<comment type="catalytic activity">
    <reaction evidence="1">
        <text>Hydrolysis of terminal non-reducing beta-D-galactose residues in beta-D-galactosides.</text>
        <dbReference type="EC" id="3.2.1.23"/>
    </reaction>
</comment>
<dbReference type="Gene3D" id="3.20.20.80">
    <property type="entry name" value="Glycosidases"/>
    <property type="match status" value="1"/>
</dbReference>
<dbReference type="InterPro" id="IPR006104">
    <property type="entry name" value="Glyco_hydro_2_N"/>
</dbReference>
<dbReference type="InterPro" id="IPR008979">
    <property type="entry name" value="Galactose-bd-like_sf"/>
</dbReference>
<dbReference type="PANTHER" id="PTHR46323:SF2">
    <property type="entry name" value="BETA-GALACTOSIDASE"/>
    <property type="match status" value="1"/>
</dbReference>
<evidence type="ECO:0000256" key="5">
    <source>
        <dbReference type="ARBA" id="ARBA00023295"/>
    </source>
</evidence>
<evidence type="ECO:0000259" key="6">
    <source>
        <dbReference type="Pfam" id="PF00703"/>
    </source>
</evidence>
<dbReference type="Pfam" id="PF02837">
    <property type="entry name" value="Glyco_hydro_2_N"/>
    <property type="match status" value="1"/>
</dbReference>
<evidence type="ECO:0000259" key="7">
    <source>
        <dbReference type="Pfam" id="PF02836"/>
    </source>
</evidence>
<dbReference type="GO" id="GO:0030246">
    <property type="term" value="F:carbohydrate binding"/>
    <property type="evidence" value="ECO:0007669"/>
    <property type="project" value="InterPro"/>
</dbReference>
<evidence type="ECO:0000256" key="2">
    <source>
        <dbReference type="ARBA" id="ARBA00007401"/>
    </source>
</evidence>
<dbReference type="PANTHER" id="PTHR46323">
    <property type="entry name" value="BETA-GALACTOSIDASE"/>
    <property type="match status" value="1"/>
</dbReference>
<dbReference type="Gene3D" id="2.60.40.10">
    <property type="entry name" value="Immunoglobulins"/>
    <property type="match status" value="1"/>
</dbReference>
<evidence type="ECO:0000259" key="8">
    <source>
        <dbReference type="Pfam" id="PF02837"/>
    </source>
</evidence>
<feature type="domain" description="Glycosyl hydrolases family 2 sugar binding" evidence="8">
    <location>
        <begin position="84"/>
        <end position="214"/>
    </location>
</feature>
<dbReference type="SUPFAM" id="SSF51445">
    <property type="entry name" value="(Trans)glycosidases"/>
    <property type="match status" value="1"/>
</dbReference>
<gene>
    <name evidence="9" type="ORF">F4560_003440</name>
</gene>
<dbReference type="InterPro" id="IPR006101">
    <property type="entry name" value="Glyco_hydro_2"/>
</dbReference>
<dbReference type="InterPro" id="IPR006311">
    <property type="entry name" value="TAT_signal"/>
</dbReference>
<dbReference type="InterPro" id="IPR036156">
    <property type="entry name" value="Beta-gal/glucu_dom_sf"/>
</dbReference>
<dbReference type="EMBL" id="JACHMO010000001">
    <property type="protein sequence ID" value="MBB5803672.1"/>
    <property type="molecule type" value="Genomic_DNA"/>
</dbReference>
<dbReference type="Proteomes" id="UP000552097">
    <property type="component" value="Unassembled WGS sequence"/>
</dbReference>
<dbReference type="Pfam" id="PF00703">
    <property type="entry name" value="Glyco_hydro_2"/>
    <property type="match status" value="1"/>
</dbReference>
<dbReference type="InterPro" id="IPR011013">
    <property type="entry name" value="Gal_mutarotase_sf_dom"/>
</dbReference>
<sequence>MVRYVAKVGVDLEVQMDFTRRNFLELGATGLGVAGLSALGVPAVAHAAPTGPATETLLLTGSDADNTVPWDFQVTEGRNAGAWRTIPTPSNWECHGFGTYQWGWNIRPNEKGLYRHRFTPPSTWSGRRVFVVFEGSMTDTQVRVNGAVAGPTHQGGFYRFRYDVTSLLRLGQENLLEVTVSRDSADNSVNDAERRGDYWNFSGIYRPVSLQAFPASRIDRVAIDAKHTGAFRMDVHLAGVSTAGRVVGQLRRLDGTAVGGTFSVAVNPGATTATLTTSVSSPPTWTAEAPNLHLVDVQLTNAAGVPLHGLTERFGFRTVEVRAGDGVYVNGAKVILKGTNRHTFWPTLGRASSPRMARMDILLMKEMNNNAVRMSHYPPDPFFLDLCDELGLYVIDELAGWQKRYDEGVGAPLVASMVTRDVNHPSIVMWANGNEGGWNTALDDDYARYDVQRRPVIHPWATFSGINTDHYETYDSTRTILNGPAIHLPTEFLHALYDGGGGAGLNDYWALLGAGPRRAGGFIWAFVDEGLVRDDRGGAIDTTGNSGPDGILGPFREKEGSFYAVRDIWSPVQLANPAYYATTFPTGFDGRVNVVNRYDHTNLQSCRFAWQLLRQPAPGAASTVPTVIAHGTATGPNAVPGATGAVVLTLPGTWMDADTMRIDVLDPGGRTIGTWSWRIKKAVDIARRVVVPVSGTTSVSEDSGSVTMTANGTAVTIGKSSGRITRVTRDGGVVSLTNGPALAVGSATLTGFSHRRDGTGHVVQADYSGDLNQVRWRLDSNGWLRLEYRYTRTGPHDFLGVNLDYPENRVLGLTWLGDGPHRVWKNRMRGVHHGVWTKNYNTTATGATGWQYPEFKGYHANTYWAALRTTEGTITLVSEQESLFLRLFTPDVGTSPMSATAPFPGGGISLLDAIPAIGNKFHTADTLGPESQRTVAAGQYNRTVHFRFTT</sequence>
<dbReference type="SUPFAM" id="SSF74650">
    <property type="entry name" value="Galactose mutarotase-like"/>
    <property type="match status" value="1"/>
</dbReference>
<dbReference type="InterPro" id="IPR006102">
    <property type="entry name" value="Ig-like_GH2"/>
</dbReference>
<reference evidence="9 10" key="1">
    <citation type="submission" date="2020-08" db="EMBL/GenBank/DDBJ databases">
        <title>Sequencing the genomes of 1000 actinobacteria strains.</title>
        <authorList>
            <person name="Klenk H.-P."/>
        </authorList>
    </citation>
    <scope>NUCLEOTIDE SEQUENCE [LARGE SCALE GENOMIC DNA]</scope>
    <source>
        <strain evidence="9 10">DSM 45486</strain>
    </source>
</reference>
<keyword evidence="10" id="KW-1185">Reference proteome</keyword>
<dbReference type="SUPFAM" id="SSF49303">
    <property type="entry name" value="beta-Galactosidase/glucuronidase domain"/>
    <property type="match status" value="1"/>
</dbReference>
<dbReference type="InterPro" id="IPR014718">
    <property type="entry name" value="GH-type_carb-bd"/>
</dbReference>
<comment type="similarity">
    <text evidence="2">Belongs to the glycosyl hydrolase 2 family.</text>
</comment>
<accession>A0A7W9HJY9</accession>
<evidence type="ECO:0000313" key="9">
    <source>
        <dbReference type="EMBL" id="MBB5803672.1"/>
    </source>
</evidence>
<dbReference type="PRINTS" id="PR00132">
    <property type="entry name" value="GLHYDRLASE2"/>
</dbReference>
<dbReference type="RefSeq" id="WP_312869325.1">
    <property type="nucleotide sequence ID" value="NZ_JACHMO010000001.1"/>
</dbReference>
<evidence type="ECO:0000256" key="3">
    <source>
        <dbReference type="ARBA" id="ARBA00012756"/>
    </source>
</evidence>
<dbReference type="GO" id="GO:0005990">
    <property type="term" value="P:lactose catabolic process"/>
    <property type="evidence" value="ECO:0007669"/>
    <property type="project" value="TreeGrafter"/>
</dbReference>
<comment type="caution">
    <text evidence="9">The sequence shown here is derived from an EMBL/GenBank/DDBJ whole genome shotgun (WGS) entry which is preliminary data.</text>
</comment>
<dbReference type="Gene3D" id="2.60.120.260">
    <property type="entry name" value="Galactose-binding domain-like"/>
    <property type="match status" value="1"/>
</dbReference>
<evidence type="ECO:0000256" key="1">
    <source>
        <dbReference type="ARBA" id="ARBA00001412"/>
    </source>
</evidence>
<dbReference type="SUPFAM" id="SSF49785">
    <property type="entry name" value="Galactose-binding domain-like"/>
    <property type="match status" value="1"/>
</dbReference>
<organism evidence="9 10">
    <name type="scientific">Saccharothrix ecbatanensis</name>
    <dbReference type="NCBI Taxonomy" id="1105145"/>
    <lineage>
        <taxon>Bacteria</taxon>
        <taxon>Bacillati</taxon>
        <taxon>Actinomycetota</taxon>
        <taxon>Actinomycetes</taxon>
        <taxon>Pseudonocardiales</taxon>
        <taxon>Pseudonocardiaceae</taxon>
        <taxon>Saccharothrix</taxon>
    </lineage>
</organism>
<evidence type="ECO:0000256" key="4">
    <source>
        <dbReference type="ARBA" id="ARBA00022801"/>
    </source>
</evidence>
<dbReference type="Pfam" id="PF02836">
    <property type="entry name" value="Glyco_hydro_2_C"/>
    <property type="match status" value="1"/>
</dbReference>
<keyword evidence="4" id="KW-0378">Hydrolase</keyword>